<accession>A0AAJ5BGJ3</accession>
<evidence type="ECO:0000256" key="1">
    <source>
        <dbReference type="ARBA" id="ARBA00001946"/>
    </source>
</evidence>
<comment type="caution">
    <text evidence="8">The sequence shown here is derived from an EMBL/GenBank/DDBJ whole genome shotgun (WGS) entry which is preliminary data.</text>
</comment>
<dbReference type="InterPro" id="IPR000086">
    <property type="entry name" value="NUDIX_hydrolase_dom"/>
</dbReference>
<dbReference type="GO" id="GO:0004787">
    <property type="term" value="F:thiamine diphosphate phosphatase activity"/>
    <property type="evidence" value="ECO:0007669"/>
    <property type="project" value="InterPro"/>
</dbReference>
<dbReference type="GO" id="GO:0017111">
    <property type="term" value="F:ribonucleoside triphosphate phosphatase activity"/>
    <property type="evidence" value="ECO:0007669"/>
    <property type="project" value="InterPro"/>
</dbReference>
<dbReference type="RefSeq" id="WP_074821217.1">
    <property type="nucleotide sequence ID" value="NZ_FOLW01000002.1"/>
</dbReference>
<evidence type="ECO:0000256" key="6">
    <source>
        <dbReference type="RuleBase" id="RU364043"/>
    </source>
</evidence>
<keyword evidence="6" id="KW-0460">Magnesium</keyword>
<evidence type="ECO:0000259" key="7">
    <source>
        <dbReference type="PROSITE" id="PS51462"/>
    </source>
</evidence>
<dbReference type="EMBL" id="FOLW01000002">
    <property type="protein sequence ID" value="SFC45726.1"/>
    <property type="molecule type" value="Genomic_DNA"/>
</dbReference>
<dbReference type="GO" id="GO:0017110">
    <property type="term" value="F:nucleoside diphosphate phosphatase activity"/>
    <property type="evidence" value="ECO:0007669"/>
    <property type="project" value="InterPro"/>
</dbReference>
<dbReference type="Proteomes" id="UP000226420">
    <property type="component" value="Unassembled WGS sequence"/>
</dbReference>
<dbReference type="SUPFAM" id="SSF55811">
    <property type="entry name" value="Nudix"/>
    <property type="match status" value="1"/>
</dbReference>
<evidence type="ECO:0000256" key="3">
    <source>
        <dbReference type="ARBA" id="ARBA00011245"/>
    </source>
</evidence>
<comment type="subunit">
    <text evidence="3 6">Monomer.</text>
</comment>
<reference evidence="8 9" key="1">
    <citation type="submission" date="2016-10" db="EMBL/GenBank/DDBJ databases">
        <authorList>
            <person name="Varghese N."/>
            <person name="Submissions S."/>
        </authorList>
    </citation>
    <scope>NUCLEOTIDE SEQUENCE [LARGE SCALE GENOMIC DNA]</scope>
    <source>
        <strain evidence="8 9">DSM 5563</strain>
    </source>
</reference>
<proteinExistence type="inferred from homology"/>
<evidence type="ECO:0000256" key="5">
    <source>
        <dbReference type="ARBA" id="ARBA00022801"/>
    </source>
</evidence>
<evidence type="ECO:0000313" key="9">
    <source>
        <dbReference type="Proteomes" id="UP000226420"/>
    </source>
</evidence>
<dbReference type="InterPro" id="IPR020084">
    <property type="entry name" value="NUDIX_hydrolase_CS"/>
</dbReference>
<evidence type="ECO:0000256" key="4">
    <source>
        <dbReference type="ARBA" id="ARBA00015552"/>
    </source>
</evidence>
<dbReference type="InterPro" id="IPR015797">
    <property type="entry name" value="NUDIX_hydrolase-like_dom_sf"/>
</dbReference>
<dbReference type="PROSITE" id="PS51462">
    <property type="entry name" value="NUDIX"/>
    <property type="match status" value="1"/>
</dbReference>
<comment type="similarity">
    <text evidence="2 6">Belongs to the Nudix hydrolase family. NudJ subfamily.</text>
</comment>
<gene>
    <name evidence="6" type="primary">nudJ</name>
    <name evidence="8" type="ORF">SAMN02745723_102404</name>
</gene>
<dbReference type="Pfam" id="PF00293">
    <property type="entry name" value="NUDIX"/>
    <property type="match status" value="1"/>
</dbReference>
<dbReference type="PROSITE" id="PS00893">
    <property type="entry name" value="NUDIX_BOX"/>
    <property type="match status" value="1"/>
</dbReference>
<protein>
    <recommendedName>
        <fullName evidence="4 6">Phosphatase NudJ</fullName>
        <ecNumber evidence="6">3.6.1.-</ecNumber>
    </recommendedName>
</protein>
<feature type="domain" description="Nudix hydrolase" evidence="7">
    <location>
        <begin position="7"/>
        <end position="135"/>
    </location>
</feature>
<dbReference type="InterPro" id="IPR033713">
    <property type="entry name" value="NudJ"/>
</dbReference>
<dbReference type="PANTHER" id="PTHR43222:SF11">
    <property type="entry name" value="PHOSPHATASE NUDJ"/>
    <property type="match status" value="1"/>
</dbReference>
<name>A0AAJ5BGJ3_9GAMM</name>
<evidence type="ECO:0000313" key="8">
    <source>
        <dbReference type="EMBL" id="SFC45726.1"/>
    </source>
</evidence>
<organism evidence="8 9">
    <name type="scientific">Pragia fontium DSM 5563 = ATCC 49100</name>
    <dbReference type="NCBI Taxonomy" id="1122977"/>
    <lineage>
        <taxon>Bacteria</taxon>
        <taxon>Pseudomonadati</taxon>
        <taxon>Pseudomonadota</taxon>
        <taxon>Gammaproteobacteria</taxon>
        <taxon>Enterobacterales</taxon>
        <taxon>Budviciaceae</taxon>
        <taxon>Pragia</taxon>
    </lineage>
</organism>
<dbReference type="PANTHER" id="PTHR43222">
    <property type="entry name" value="NUDIX HYDROLASE 23"/>
    <property type="match status" value="1"/>
</dbReference>
<dbReference type="EC" id="3.6.1.-" evidence="6"/>
<dbReference type="CDD" id="cd03675">
    <property type="entry name" value="NUDIX_Hydrolase"/>
    <property type="match status" value="1"/>
</dbReference>
<dbReference type="AlphaFoldDB" id="A0AAJ5BGJ3"/>
<comment type="cofactor">
    <cofactor evidence="1 6">
        <name>Mg(2+)</name>
        <dbReference type="ChEBI" id="CHEBI:18420"/>
    </cofactor>
</comment>
<evidence type="ECO:0000256" key="2">
    <source>
        <dbReference type="ARBA" id="ARBA00007608"/>
    </source>
</evidence>
<dbReference type="Gene3D" id="3.90.79.10">
    <property type="entry name" value="Nucleoside Triphosphate Pyrophosphohydrolase"/>
    <property type="match status" value="1"/>
</dbReference>
<keyword evidence="5 6" id="KW-0378">Hydrolase</keyword>
<sequence length="156" mass="17914">MSDSQFKPHVTLACVVQAENKFLMVEELINGSPTLNQPAGHLEADETLFEGAQRELWEETGIQAAPQSLLQIYQWMARDGTPFIRFTFAIDLPEMLATHPHDSDIECCHWLSAEEILNAANLRSPLVRESLLRYQQPERYPLSIIESYNWTKKRLS</sequence>